<protein>
    <recommendedName>
        <fullName evidence="15">Glutathione import ATP-binding protein GsiA</fullName>
        <ecNumber evidence="14">7.4.2.10</ecNumber>
    </recommendedName>
</protein>
<dbReference type="KEGG" id="dvl:Dvul_0110"/>
<keyword evidence="11" id="KW-0472">Membrane</keyword>
<dbReference type="NCBIfam" id="TIGR01727">
    <property type="entry name" value="oligo_HPY"/>
    <property type="match status" value="1"/>
</dbReference>
<dbReference type="InterPro" id="IPR003593">
    <property type="entry name" value="AAA+_ATPase"/>
</dbReference>
<dbReference type="GO" id="GO:0005524">
    <property type="term" value="F:ATP binding"/>
    <property type="evidence" value="ECO:0007669"/>
    <property type="project" value="UniProtKB-KW"/>
</dbReference>
<dbReference type="PROSITE" id="PS00211">
    <property type="entry name" value="ABC_TRANSPORTER_1"/>
    <property type="match status" value="1"/>
</dbReference>
<evidence type="ECO:0000256" key="8">
    <source>
        <dbReference type="ARBA" id="ARBA00022801"/>
    </source>
</evidence>
<dbReference type="GO" id="GO:0055085">
    <property type="term" value="P:transmembrane transport"/>
    <property type="evidence" value="ECO:0007669"/>
    <property type="project" value="UniProtKB-ARBA"/>
</dbReference>
<proteinExistence type="inferred from homology"/>
<keyword evidence="3" id="KW-0813">Transport</keyword>
<dbReference type="Gene3D" id="3.40.50.300">
    <property type="entry name" value="P-loop containing nucleotide triphosphate hydrolases"/>
    <property type="match status" value="1"/>
</dbReference>
<dbReference type="EMBL" id="CP000527">
    <property type="protein sequence ID" value="ABM27134.1"/>
    <property type="molecule type" value="Genomic_DNA"/>
</dbReference>
<comment type="subunit">
    <text evidence="2">The complex is composed of two ATP-binding proteins (GsiA), two transmembrane proteins (GsiC and GsiD) and a solute-binding protein (GsiB).</text>
</comment>
<gene>
    <name evidence="19" type="ordered locus">Dvul_0110</name>
</gene>
<evidence type="ECO:0000313" key="19">
    <source>
        <dbReference type="EMBL" id="ABM27134.1"/>
    </source>
</evidence>
<keyword evidence="5" id="KW-0997">Cell inner membrane</keyword>
<keyword evidence="8" id="KW-0378">Hydrolase</keyword>
<evidence type="ECO:0000256" key="6">
    <source>
        <dbReference type="ARBA" id="ARBA00022737"/>
    </source>
</evidence>
<evidence type="ECO:0000256" key="16">
    <source>
        <dbReference type="ARBA" id="ARBA00047640"/>
    </source>
</evidence>
<dbReference type="FunFam" id="3.40.50.300:FF:000016">
    <property type="entry name" value="Oligopeptide ABC transporter ATP-binding component"/>
    <property type="match status" value="1"/>
</dbReference>
<comment type="subcellular location">
    <subcellularLocation>
        <location evidence="1">Cell inner membrane</location>
    </subcellularLocation>
</comment>
<dbReference type="SUPFAM" id="SSF52540">
    <property type="entry name" value="P-loop containing nucleoside triphosphate hydrolases"/>
    <property type="match status" value="1"/>
</dbReference>
<evidence type="ECO:0000256" key="15">
    <source>
        <dbReference type="ARBA" id="ARBA00041187"/>
    </source>
</evidence>
<sequence>MTPLLELRDVSRHFTVRRGFFDPTPLTLKAVDGVSLSVDKGETLGLVGESGCGKSTLARLVVRLLDPTHGDILLDGDSLVTPGTKAQTSLTGRLQMVFQDPFSSLDPRMSVGRSMAEPLTASGRSSAARRRERVAAMLDRVGLRPEHASRYPHEFSGGQRQRIAVARALISNPDLVVCDEAVSSLDASVQAQVLNLLRDLQDEMGLAYLFISHDLGVVGHMSDRMAVMYLGRVVEYGPRDALLRTPAHPYTRALLAAAPGRDPSRRTRRPALSGDLPSPLAVPTGCPFHPRCAESIARCTDDDPIWHTVSGTGQMSHTARCHLLASGL</sequence>
<dbReference type="Pfam" id="PF08352">
    <property type="entry name" value="oligo_HPY"/>
    <property type="match status" value="1"/>
</dbReference>
<dbReference type="InterPro" id="IPR027417">
    <property type="entry name" value="P-loop_NTPase"/>
</dbReference>
<dbReference type="InterPro" id="IPR050319">
    <property type="entry name" value="ABC_transp_ATP-bind"/>
</dbReference>
<organism evidence="19 20">
    <name type="scientific">Nitratidesulfovibrio vulgaris (strain DP4)</name>
    <name type="common">Desulfovibrio vulgaris</name>
    <dbReference type="NCBI Taxonomy" id="391774"/>
    <lineage>
        <taxon>Bacteria</taxon>
        <taxon>Pseudomonadati</taxon>
        <taxon>Thermodesulfobacteriota</taxon>
        <taxon>Desulfovibrionia</taxon>
        <taxon>Desulfovibrionales</taxon>
        <taxon>Desulfovibrionaceae</taxon>
        <taxon>Nitratidesulfovibrio</taxon>
    </lineage>
</organism>
<keyword evidence="9" id="KW-0067">ATP-binding</keyword>
<dbReference type="CDD" id="cd03257">
    <property type="entry name" value="ABC_NikE_OppD_transporters"/>
    <property type="match status" value="1"/>
</dbReference>
<evidence type="ECO:0000256" key="9">
    <source>
        <dbReference type="ARBA" id="ARBA00022840"/>
    </source>
</evidence>
<evidence type="ECO:0000256" key="4">
    <source>
        <dbReference type="ARBA" id="ARBA00022475"/>
    </source>
</evidence>
<evidence type="ECO:0000256" key="11">
    <source>
        <dbReference type="ARBA" id="ARBA00023136"/>
    </source>
</evidence>
<dbReference type="PANTHER" id="PTHR43776:SF15">
    <property type="entry name" value="GLUTATHIONE IMPORT ATP-BINDING PROTEIN GSIA"/>
    <property type="match status" value="1"/>
</dbReference>
<keyword evidence="4" id="KW-1003">Cell membrane</keyword>
<evidence type="ECO:0000256" key="10">
    <source>
        <dbReference type="ARBA" id="ARBA00022967"/>
    </source>
</evidence>
<evidence type="ECO:0000256" key="3">
    <source>
        <dbReference type="ARBA" id="ARBA00022448"/>
    </source>
</evidence>
<name>A0A0H3A4B2_NITV4</name>
<keyword evidence="10" id="KW-1278">Translocase</keyword>
<reference evidence="20" key="1">
    <citation type="journal article" date="2009" name="Environ. Microbiol.">
        <title>Contribution of mobile genetic elements to Desulfovibrio vulgaris genome plasticity.</title>
        <authorList>
            <person name="Walker C.B."/>
            <person name="Stolyar S."/>
            <person name="Chivian D."/>
            <person name="Pinel N."/>
            <person name="Gabster J.A."/>
            <person name="Dehal P.S."/>
            <person name="He Z."/>
            <person name="Yang Z.K."/>
            <person name="Yen H.C."/>
            <person name="Zhou J."/>
            <person name="Wall J.D."/>
            <person name="Hazen T.C."/>
            <person name="Arkin A.P."/>
            <person name="Stahl D.A."/>
        </authorList>
    </citation>
    <scope>NUCLEOTIDE SEQUENCE [LARGE SCALE GENOMIC DNA]</scope>
    <source>
        <strain evidence="20">DP4</strain>
    </source>
</reference>
<evidence type="ECO:0000256" key="5">
    <source>
        <dbReference type="ARBA" id="ARBA00022519"/>
    </source>
</evidence>
<dbReference type="SMART" id="SM00382">
    <property type="entry name" value="AAA"/>
    <property type="match status" value="1"/>
</dbReference>
<evidence type="ECO:0000256" key="17">
    <source>
        <dbReference type="SAM" id="MobiDB-lite"/>
    </source>
</evidence>
<evidence type="ECO:0000313" key="20">
    <source>
        <dbReference type="Proteomes" id="UP000009173"/>
    </source>
</evidence>
<feature type="domain" description="ABC transporter" evidence="18">
    <location>
        <begin position="5"/>
        <end position="255"/>
    </location>
</feature>
<dbReference type="HOGENOM" id="CLU_000604_1_23_7"/>
<dbReference type="InterPro" id="IPR017871">
    <property type="entry name" value="ABC_transporter-like_CS"/>
</dbReference>
<keyword evidence="6" id="KW-0677">Repeat</keyword>
<dbReference type="PROSITE" id="PS50893">
    <property type="entry name" value="ABC_TRANSPORTER_2"/>
    <property type="match status" value="1"/>
</dbReference>
<evidence type="ECO:0000256" key="13">
    <source>
        <dbReference type="ARBA" id="ARBA00038416"/>
    </source>
</evidence>
<dbReference type="GO" id="GO:0016887">
    <property type="term" value="F:ATP hydrolysis activity"/>
    <property type="evidence" value="ECO:0007669"/>
    <property type="project" value="InterPro"/>
</dbReference>
<dbReference type="InterPro" id="IPR003439">
    <property type="entry name" value="ABC_transporter-like_ATP-bd"/>
</dbReference>
<dbReference type="GO" id="GO:0015833">
    <property type="term" value="P:peptide transport"/>
    <property type="evidence" value="ECO:0007669"/>
    <property type="project" value="InterPro"/>
</dbReference>
<dbReference type="Pfam" id="PF00005">
    <property type="entry name" value="ABC_tran"/>
    <property type="match status" value="1"/>
</dbReference>
<dbReference type="RefSeq" id="WP_011791398.1">
    <property type="nucleotide sequence ID" value="NC_008751.1"/>
</dbReference>
<evidence type="ECO:0000256" key="2">
    <source>
        <dbReference type="ARBA" id="ARBA00011469"/>
    </source>
</evidence>
<comment type="function">
    <text evidence="12">Part of the ABC transporter complex GsiABCD involved in glutathione import. Responsible for energy coupling to the transport system.</text>
</comment>
<dbReference type="EC" id="7.4.2.10" evidence="14"/>
<comment type="catalytic activity">
    <reaction evidence="16">
        <text>glutathione(out) + ATP + H2O = glutathione(in) + ADP + phosphate + H(+)</text>
        <dbReference type="Rhea" id="RHEA:29791"/>
        <dbReference type="ChEBI" id="CHEBI:15377"/>
        <dbReference type="ChEBI" id="CHEBI:15378"/>
        <dbReference type="ChEBI" id="CHEBI:30616"/>
        <dbReference type="ChEBI" id="CHEBI:43474"/>
        <dbReference type="ChEBI" id="CHEBI:57925"/>
        <dbReference type="ChEBI" id="CHEBI:456216"/>
        <dbReference type="EC" id="7.4.2.10"/>
    </reaction>
</comment>
<feature type="region of interest" description="Disordered" evidence="17">
    <location>
        <begin position="258"/>
        <end position="278"/>
    </location>
</feature>
<comment type="similarity">
    <text evidence="13">Belongs to the ABC transporter superfamily. Glutathione importer (TC 3.A.1.5.11) family.</text>
</comment>
<evidence type="ECO:0000256" key="14">
    <source>
        <dbReference type="ARBA" id="ARBA00039050"/>
    </source>
</evidence>
<keyword evidence="7" id="KW-0547">Nucleotide-binding</keyword>
<dbReference type="Proteomes" id="UP000009173">
    <property type="component" value="Chromosome"/>
</dbReference>
<accession>A0A0H3A4B2</accession>
<evidence type="ECO:0000256" key="12">
    <source>
        <dbReference type="ARBA" id="ARBA00037530"/>
    </source>
</evidence>
<evidence type="ECO:0000256" key="7">
    <source>
        <dbReference type="ARBA" id="ARBA00022741"/>
    </source>
</evidence>
<evidence type="ECO:0000259" key="18">
    <source>
        <dbReference type="PROSITE" id="PS50893"/>
    </source>
</evidence>
<evidence type="ECO:0000256" key="1">
    <source>
        <dbReference type="ARBA" id="ARBA00004533"/>
    </source>
</evidence>
<dbReference type="GO" id="GO:0005886">
    <property type="term" value="C:plasma membrane"/>
    <property type="evidence" value="ECO:0007669"/>
    <property type="project" value="UniProtKB-SubCell"/>
</dbReference>
<dbReference type="InterPro" id="IPR013563">
    <property type="entry name" value="Oligopep_ABC_C"/>
</dbReference>
<dbReference type="PANTHER" id="PTHR43776">
    <property type="entry name" value="TRANSPORT ATP-BINDING PROTEIN"/>
    <property type="match status" value="1"/>
</dbReference>
<dbReference type="AlphaFoldDB" id="A0A0H3A4B2"/>